<evidence type="ECO:0000313" key="1">
    <source>
        <dbReference type="EMBL" id="KAA0963817.1"/>
    </source>
</evidence>
<reference evidence="1 2" key="1">
    <citation type="submission" date="2019-08" db="EMBL/GenBank/DDBJ databases">
        <title>Genome sequence and analysis of Streptococcus cristatus strain S22 isolated from throat swab of children scarlet fever in Hangzhou, China.</title>
        <authorList>
            <person name="Huang Y."/>
            <person name="Xie L."/>
        </authorList>
    </citation>
    <scope>NUCLEOTIDE SEQUENCE [LARGE SCALE GENOMIC DNA]</scope>
    <source>
        <strain evidence="1 2">S22</strain>
    </source>
</reference>
<sequence length="156" mass="18086">MAKYGFLDILDEELEKNFPFDYEINWDKKNHAVEVAFLLEVQNPGGIETVDAEGNASAEDIYFEEAVLFYNPVKSHFDVEDYLAVLPYEPKKGLSREFLAYFVDFLTQTAESGLDALMDFLADPEAEEFVMEWNQEVFEEGKVGLEEGEFYPYPRY</sequence>
<dbReference type="AlphaFoldDB" id="A0A5B0DB32"/>
<evidence type="ECO:0000313" key="2">
    <source>
        <dbReference type="Proteomes" id="UP000323039"/>
    </source>
</evidence>
<dbReference type="EMBL" id="VSJJ01000008">
    <property type="protein sequence ID" value="KAA0963817.1"/>
    <property type="molecule type" value="Genomic_DNA"/>
</dbReference>
<dbReference type="Proteomes" id="UP000323039">
    <property type="component" value="Unassembled WGS sequence"/>
</dbReference>
<name>A0A5B0DB32_STRCR</name>
<organism evidence="1 2">
    <name type="scientific">Streptococcus cristatus</name>
    <dbReference type="NCBI Taxonomy" id="45634"/>
    <lineage>
        <taxon>Bacteria</taxon>
        <taxon>Bacillati</taxon>
        <taxon>Bacillota</taxon>
        <taxon>Bacilli</taxon>
        <taxon>Lactobacillales</taxon>
        <taxon>Streptococcaceae</taxon>
        <taxon>Streptococcus</taxon>
    </lineage>
</organism>
<protein>
    <submittedName>
        <fullName evidence="1">DUF3013 family protein</fullName>
    </submittedName>
</protein>
<comment type="caution">
    <text evidence="1">The sequence shown here is derived from an EMBL/GenBank/DDBJ whole genome shotgun (WGS) entry which is preliminary data.</text>
</comment>
<gene>
    <name evidence="1" type="ORF">FXF62_08195</name>
</gene>
<accession>A0A5B0DB32</accession>
<dbReference type="Pfam" id="PF11217">
    <property type="entry name" value="DUF3013"/>
    <property type="match status" value="1"/>
</dbReference>
<proteinExistence type="predicted"/>
<dbReference type="Gene3D" id="3.40.50.11250">
    <property type="entry name" value="Protein of unknown function DUF3013"/>
    <property type="match status" value="1"/>
</dbReference>
<dbReference type="RefSeq" id="WP_149518366.1">
    <property type="nucleotide sequence ID" value="NZ_VSJJ01000008.1"/>
</dbReference>
<dbReference type="InterPro" id="IPR021380">
    <property type="entry name" value="DUF3013"/>
</dbReference>